<dbReference type="PIRSF" id="PIRSF006806">
    <property type="entry name" value="FTHF_cligase"/>
    <property type="match status" value="1"/>
</dbReference>
<evidence type="ECO:0000256" key="2">
    <source>
        <dbReference type="ARBA" id="ARBA00022741"/>
    </source>
</evidence>
<feature type="binding site" evidence="4">
    <location>
        <position position="54"/>
    </location>
    <ligand>
        <name>substrate</name>
    </ligand>
</feature>
<dbReference type="PANTHER" id="PTHR23407">
    <property type="entry name" value="ATPASE INHIBITOR/5-FORMYLTETRAHYDROFOLATE CYCLO-LIGASE"/>
    <property type="match status" value="1"/>
</dbReference>
<keyword evidence="3 4" id="KW-0067">ATP-binding</keyword>
<accession>A0A2A4X3E6</accession>
<evidence type="ECO:0000256" key="4">
    <source>
        <dbReference type="PIRSR" id="PIRSR006806-1"/>
    </source>
</evidence>
<keyword evidence="2 4" id="KW-0547">Nucleotide-binding</keyword>
<dbReference type="AlphaFoldDB" id="A0A2A4X3E6"/>
<sequence>MIQKGPQIRQVLKLLRCSVTDERRAWAEQKIGIELFPKLSSYKYVLSYMSKDSELATGGINGKLCDEGRLLLPKIEKDQLEIYRVKSLKQDLILNTQFKVFEPGEQCVKVDYADVECVIVPALGFDKNNHRIGYGLGFYDKLLSQVDCTSFGVAFLEQELKACLNVDAHDRPVSTVFYF</sequence>
<evidence type="ECO:0000256" key="5">
    <source>
        <dbReference type="RuleBase" id="RU361279"/>
    </source>
</evidence>
<dbReference type="GO" id="GO:0030272">
    <property type="term" value="F:5-formyltetrahydrofolate cyclo-ligase activity"/>
    <property type="evidence" value="ECO:0007669"/>
    <property type="project" value="UniProtKB-EC"/>
</dbReference>
<dbReference type="GO" id="GO:0035999">
    <property type="term" value="P:tetrahydrofolate interconversion"/>
    <property type="evidence" value="ECO:0007669"/>
    <property type="project" value="TreeGrafter"/>
</dbReference>
<dbReference type="SUPFAM" id="SSF100950">
    <property type="entry name" value="NagB/RpiA/CoA transferase-like"/>
    <property type="match status" value="1"/>
</dbReference>
<name>A0A2A4X3E6_UNCAE</name>
<evidence type="ECO:0000256" key="3">
    <source>
        <dbReference type="ARBA" id="ARBA00022840"/>
    </source>
</evidence>
<dbReference type="GO" id="GO:0009396">
    <property type="term" value="P:folic acid-containing compound biosynthetic process"/>
    <property type="evidence" value="ECO:0007669"/>
    <property type="project" value="TreeGrafter"/>
</dbReference>
<evidence type="ECO:0000313" key="6">
    <source>
        <dbReference type="EMBL" id="PCI77192.1"/>
    </source>
</evidence>
<protein>
    <recommendedName>
        <fullName evidence="5">5-formyltetrahydrofolate cyclo-ligase</fullName>
        <ecNumber evidence="5">6.3.3.2</ecNumber>
    </recommendedName>
</protein>
<dbReference type="EMBL" id="NVUK01000019">
    <property type="protein sequence ID" value="PCI77192.1"/>
    <property type="molecule type" value="Genomic_DNA"/>
</dbReference>
<dbReference type="InterPro" id="IPR002698">
    <property type="entry name" value="FTHF_cligase"/>
</dbReference>
<comment type="similarity">
    <text evidence="1 5">Belongs to the 5-formyltetrahydrofolate cyclo-ligase family.</text>
</comment>
<organism evidence="6 7">
    <name type="scientific">Aerophobetes bacterium</name>
    <dbReference type="NCBI Taxonomy" id="2030807"/>
    <lineage>
        <taxon>Bacteria</taxon>
        <taxon>Candidatus Aerophobota</taxon>
    </lineage>
</organism>
<comment type="catalytic activity">
    <reaction evidence="5">
        <text>(6S)-5-formyl-5,6,7,8-tetrahydrofolate + ATP = (6R)-5,10-methenyltetrahydrofolate + ADP + phosphate</text>
        <dbReference type="Rhea" id="RHEA:10488"/>
        <dbReference type="ChEBI" id="CHEBI:30616"/>
        <dbReference type="ChEBI" id="CHEBI:43474"/>
        <dbReference type="ChEBI" id="CHEBI:57455"/>
        <dbReference type="ChEBI" id="CHEBI:57457"/>
        <dbReference type="ChEBI" id="CHEBI:456216"/>
        <dbReference type="EC" id="6.3.3.2"/>
    </reaction>
</comment>
<comment type="cofactor">
    <cofactor evidence="5">
        <name>Mg(2+)</name>
        <dbReference type="ChEBI" id="CHEBI:18420"/>
    </cofactor>
</comment>
<feature type="binding site" evidence="4">
    <location>
        <position position="49"/>
    </location>
    <ligand>
        <name>substrate</name>
    </ligand>
</feature>
<keyword evidence="5" id="KW-0479">Metal-binding</keyword>
<gene>
    <name evidence="6" type="ORF">COB21_03400</name>
</gene>
<dbReference type="GO" id="GO:0005524">
    <property type="term" value="F:ATP binding"/>
    <property type="evidence" value="ECO:0007669"/>
    <property type="project" value="UniProtKB-KW"/>
</dbReference>
<dbReference type="PANTHER" id="PTHR23407:SF1">
    <property type="entry name" value="5-FORMYLTETRAHYDROFOLATE CYCLO-LIGASE"/>
    <property type="match status" value="1"/>
</dbReference>
<proteinExistence type="inferred from homology"/>
<feature type="binding site" evidence="4">
    <location>
        <begin position="131"/>
        <end position="139"/>
    </location>
    <ligand>
        <name>ATP</name>
        <dbReference type="ChEBI" id="CHEBI:30616"/>
    </ligand>
</feature>
<keyword evidence="6" id="KW-0436">Ligase</keyword>
<dbReference type="Proteomes" id="UP000218775">
    <property type="component" value="Unassembled WGS sequence"/>
</dbReference>
<dbReference type="GO" id="GO:0046872">
    <property type="term" value="F:metal ion binding"/>
    <property type="evidence" value="ECO:0007669"/>
    <property type="project" value="UniProtKB-KW"/>
</dbReference>
<keyword evidence="5" id="KW-0460">Magnesium</keyword>
<dbReference type="InterPro" id="IPR024185">
    <property type="entry name" value="FTHF_cligase-like_sf"/>
</dbReference>
<reference evidence="7" key="1">
    <citation type="submission" date="2017-08" db="EMBL/GenBank/DDBJ databases">
        <title>A dynamic microbial community with high functional redundancy inhabits the cold, oxic subseafloor aquifer.</title>
        <authorList>
            <person name="Tully B.J."/>
            <person name="Wheat C.G."/>
            <person name="Glazer B.T."/>
            <person name="Huber J.A."/>
        </authorList>
    </citation>
    <scope>NUCLEOTIDE SEQUENCE [LARGE SCALE GENOMIC DNA]</scope>
</reference>
<evidence type="ECO:0000313" key="7">
    <source>
        <dbReference type="Proteomes" id="UP000218775"/>
    </source>
</evidence>
<dbReference type="Pfam" id="PF01812">
    <property type="entry name" value="5-FTHF_cyc-lig"/>
    <property type="match status" value="1"/>
</dbReference>
<dbReference type="EC" id="6.3.3.2" evidence="5"/>
<evidence type="ECO:0000256" key="1">
    <source>
        <dbReference type="ARBA" id="ARBA00010638"/>
    </source>
</evidence>
<dbReference type="NCBIfam" id="TIGR02727">
    <property type="entry name" value="MTHFS_bact"/>
    <property type="match status" value="1"/>
</dbReference>
<dbReference type="Gene3D" id="3.40.50.10420">
    <property type="entry name" value="NagB/RpiA/CoA transferase-like"/>
    <property type="match status" value="1"/>
</dbReference>
<dbReference type="InterPro" id="IPR037171">
    <property type="entry name" value="NagB/RpiA_transferase-like"/>
</dbReference>
<comment type="caution">
    <text evidence="6">The sequence shown here is derived from an EMBL/GenBank/DDBJ whole genome shotgun (WGS) entry which is preliminary data.</text>
</comment>